<protein>
    <recommendedName>
        <fullName evidence="16">Procollagen-proline 4-dioxygenase</fullName>
    </recommendedName>
</protein>
<evidence type="ECO:0008006" key="16">
    <source>
        <dbReference type="Google" id="ProtNLM"/>
    </source>
</evidence>
<evidence type="ECO:0000256" key="11">
    <source>
        <dbReference type="SAM" id="SignalP"/>
    </source>
</evidence>
<evidence type="ECO:0000256" key="4">
    <source>
        <dbReference type="ARBA" id="ARBA00022692"/>
    </source>
</evidence>
<comment type="subcellular location">
    <subcellularLocation>
        <location evidence="3">Endomembrane system</location>
    </subcellularLocation>
    <subcellularLocation>
        <location evidence="2">Membrane</location>
        <topology evidence="2">Single-pass membrane protein</topology>
    </subcellularLocation>
</comment>
<evidence type="ECO:0000256" key="2">
    <source>
        <dbReference type="ARBA" id="ARBA00004167"/>
    </source>
</evidence>
<evidence type="ECO:0000256" key="1">
    <source>
        <dbReference type="ARBA" id="ARBA00001961"/>
    </source>
</evidence>
<dbReference type="Pfam" id="PF13640">
    <property type="entry name" value="2OG-FeII_Oxy_3"/>
    <property type="match status" value="1"/>
</dbReference>
<keyword evidence="7" id="KW-1133">Transmembrane helix</keyword>
<evidence type="ECO:0000256" key="10">
    <source>
        <dbReference type="ARBA" id="ARBA00023136"/>
    </source>
</evidence>
<dbReference type="InterPro" id="IPR005123">
    <property type="entry name" value="Oxoglu/Fe-dep_dioxygenase_dom"/>
</dbReference>
<evidence type="ECO:0000256" key="5">
    <source>
        <dbReference type="ARBA" id="ARBA00022723"/>
    </source>
</evidence>
<keyword evidence="15" id="KW-1185">Reference proteome</keyword>
<evidence type="ECO:0000256" key="8">
    <source>
        <dbReference type="ARBA" id="ARBA00023002"/>
    </source>
</evidence>
<evidence type="ECO:0000256" key="9">
    <source>
        <dbReference type="ARBA" id="ARBA00023004"/>
    </source>
</evidence>
<dbReference type="Gene3D" id="1.10.10.1940">
    <property type="match status" value="1"/>
</dbReference>
<dbReference type="Proteomes" id="UP001515480">
    <property type="component" value="Unassembled WGS sequence"/>
</dbReference>
<keyword evidence="8" id="KW-0560">Oxidoreductase</keyword>
<dbReference type="Pfam" id="PF01549">
    <property type="entry name" value="ShK"/>
    <property type="match status" value="3"/>
</dbReference>
<comment type="caution">
    <text evidence="14">The sequence shown here is derived from an EMBL/GenBank/DDBJ whole genome shotgun (WGS) entry which is preliminary data.</text>
</comment>
<dbReference type="GO" id="GO:0005783">
    <property type="term" value="C:endoplasmic reticulum"/>
    <property type="evidence" value="ECO:0007669"/>
    <property type="project" value="TreeGrafter"/>
</dbReference>
<dbReference type="Gene3D" id="2.60.120.620">
    <property type="entry name" value="q2cbj1_9rhob like domain"/>
    <property type="match status" value="1"/>
</dbReference>
<gene>
    <name evidence="14" type="ORF">AB1Y20_007073</name>
</gene>
<keyword evidence="10" id="KW-0472">Membrane</keyword>
<dbReference type="PANTHER" id="PTHR10869:SF235">
    <property type="entry name" value="PROCOLLAGEN-PROLINE 4-DIOXYGENASE"/>
    <property type="match status" value="1"/>
</dbReference>
<comment type="cofactor">
    <cofactor evidence="1">
        <name>L-ascorbate</name>
        <dbReference type="ChEBI" id="CHEBI:38290"/>
    </cofactor>
</comment>
<dbReference type="SMART" id="SM00254">
    <property type="entry name" value="ShKT"/>
    <property type="match status" value="3"/>
</dbReference>
<evidence type="ECO:0000256" key="6">
    <source>
        <dbReference type="ARBA" id="ARBA00022964"/>
    </source>
</evidence>
<feature type="signal peptide" evidence="11">
    <location>
        <begin position="1"/>
        <end position="19"/>
    </location>
</feature>
<evidence type="ECO:0000313" key="15">
    <source>
        <dbReference type="Proteomes" id="UP001515480"/>
    </source>
</evidence>
<evidence type="ECO:0000259" key="12">
    <source>
        <dbReference type="PROSITE" id="PS51471"/>
    </source>
</evidence>
<keyword evidence="4" id="KW-0812">Transmembrane</keyword>
<keyword evidence="6" id="KW-0223">Dioxygenase</keyword>
<dbReference type="SMART" id="SM00702">
    <property type="entry name" value="P4Hc"/>
    <property type="match status" value="1"/>
</dbReference>
<keyword evidence="5" id="KW-0479">Metal-binding</keyword>
<accession>A0AB34J3I3</accession>
<dbReference type="InterPro" id="IPR006620">
    <property type="entry name" value="Pro_4_hyd_alph"/>
</dbReference>
<evidence type="ECO:0000259" key="13">
    <source>
        <dbReference type="PROSITE" id="PS51670"/>
    </source>
</evidence>
<organism evidence="14 15">
    <name type="scientific">Prymnesium parvum</name>
    <name type="common">Toxic golden alga</name>
    <dbReference type="NCBI Taxonomy" id="97485"/>
    <lineage>
        <taxon>Eukaryota</taxon>
        <taxon>Haptista</taxon>
        <taxon>Haptophyta</taxon>
        <taxon>Prymnesiophyceae</taxon>
        <taxon>Prymnesiales</taxon>
        <taxon>Prymnesiaceae</taxon>
        <taxon>Prymnesium</taxon>
    </lineage>
</organism>
<keyword evidence="9" id="KW-0408">Iron</keyword>
<feature type="domain" description="Fe2OG dioxygenase" evidence="12">
    <location>
        <begin position="305"/>
        <end position="410"/>
    </location>
</feature>
<dbReference type="InterPro" id="IPR044862">
    <property type="entry name" value="Pro_4_hyd_alph_FE2OG_OXY"/>
</dbReference>
<feature type="chain" id="PRO_5044235449" description="Procollagen-proline 4-dioxygenase" evidence="11">
    <location>
        <begin position="20"/>
        <end position="429"/>
    </location>
</feature>
<dbReference type="InterPro" id="IPR045054">
    <property type="entry name" value="P4HA-like"/>
</dbReference>
<reference evidence="14 15" key="1">
    <citation type="journal article" date="2024" name="Science">
        <title>Giant polyketide synthase enzymes in the biosynthesis of giant marine polyether toxins.</title>
        <authorList>
            <person name="Fallon T.R."/>
            <person name="Shende V.V."/>
            <person name="Wierzbicki I.H."/>
            <person name="Pendleton A.L."/>
            <person name="Watervoot N.F."/>
            <person name="Auber R.P."/>
            <person name="Gonzalez D.J."/>
            <person name="Wisecaver J.H."/>
            <person name="Moore B.S."/>
        </authorList>
    </citation>
    <scope>NUCLEOTIDE SEQUENCE [LARGE SCALE GENOMIC DNA]</scope>
    <source>
        <strain evidence="14 15">12B1</strain>
    </source>
</reference>
<dbReference type="PROSITE" id="PS51670">
    <property type="entry name" value="SHKT"/>
    <property type="match status" value="2"/>
</dbReference>
<dbReference type="GO" id="GO:0031418">
    <property type="term" value="F:L-ascorbic acid binding"/>
    <property type="evidence" value="ECO:0007669"/>
    <property type="project" value="InterPro"/>
</dbReference>
<dbReference type="PROSITE" id="PS51471">
    <property type="entry name" value="FE2OG_OXY"/>
    <property type="match status" value="1"/>
</dbReference>
<evidence type="ECO:0000256" key="3">
    <source>
        <dbReference type="ARBA" id="ARBA00004308"/>
    </source>
</evidence>
<dbReference type="AlphaFoldDB" id="A0AB34J3I3"/>
<dbReference type="GO" id="GO:0005506">
    <property type="term" value="F:iron ion binding"/>
    <property type="evidence" value="ECO:0007669"/>
    <property type="project" value="InterPro"/>
</dbReference>
<dbReference type="GO" id="GO:0004656">
    <property type="term" value="F:procollagen-proline 4-dioxygenase activity"/>
    <property type="evidence" value="ECO:0007669"/>
    <property type="project" value="TreeGrafter"/>
</dbReference>
<evidence type="ECO:0000256" key="7">
    <source>
        <dbReference type="ARBA" id="ARBA00022989"/>
    </source>
</evidence>
<sequence length="429" mass="46711">MPPPRRLLLLFTLPSLDLARPPPPSRTLQFGRLAALLAARANASGCADTRDECAAWAADGECAANEGFMALHCARSCGACDGARPTAAPAAVWVQPKPACADSPAAECGVRAARGECHASVNGTAMLCPVSCHLCRFHELLREALGCEDSHANCARWAASGECAANPRYMESACAAACQMCEKKRSVCDRPPNTPPAVVAGTIEQTMRRILRDFPQYGPKALSEPSDADPKAPWVVTLQNFINDSEAAAFVTTCTSHFERSLAGDSLSPVRTSDQCWCSGNECDGHPLTNSVAERISDLVRTPIRYMEPFQVIRYDVGQFYRRHHDQNSGHFTPQGPRVYTFFMYLNTPERGGGTRFNDLGITVPAVKGSAVLWPSVANHDPNQDEPKTNHEALPVEAGMKFASNVWVHKYDYRTPADKNCLLTHKNTH</sequence>
<dbReference type="EMBL" id="JBGBPQ010000015">
    <property type="protein sequence ID" value="KAL1510787.1"/>
    <property type="molecule type" value="Genomic_DNA"/>
</dbReference>
<dbReference type="GO" id="GO:0016020">
    <property type="term" value="C:membrane"/>
    <property type="evidence" value="ECO:0007669"/>
    <property type="project" value="UniProtKB-SubCell"/>
</dbReference>
<feature type="domain" description="ShKT" evidence="13">
    <location>
        <begin position="147"/>
        <end position="181"/>
    </location>
</feature>
<keyword evidence="11" id="KW-0732">Signal</keyword>
<evidence type="ECO:0000313" key="14">
    <source>
        <dbReference type="EMBL" id="KAL1510787.1"/>
    </source>
</evidence>
<dbReference type="InterPro" id="IPR003582">
    <property type="entry name" value="ShKT_dom"/>
</dbReference>
<proteinExistence type="predicted"/>
<name>A0AB34J3I3_PRYPA</name>
<feature type="domain" description="ShKT" evidence="13">
    <location>
        <begin position="46"/>
        <end position="80"/>
    </location>
</feature>
<dbReference type="PANTHER" id="PTHR10869">
    <property type="entry name" value="PROLYL 4-HYDROXYLASE ALPHA SUBUNIT"/>
    <property type="match status" value="1"/>
</dbReference>